<gene>
    <name evidence="2" type="ORF">H0486_00370</name>
</gene>
<dbReference type="AlphaFoldDB" id="A0A839JXJ6"/>
<keyword evidence="3" id="KW-1185">Reference proteome</keyword>
<comment type="caution">
    <text evidence="2">The sequence shown here is derived from an EMBL/GenBank/DDBJ whole genome shotgun (WGS) entry which is preliminary data.</text>
</comment>
<dbReference type="Proteomes" id="UP000574276">
    <property type="component" value="Unassembled WGS sequence"/>
</dbReference>
<evidence type="ECO:0000313" key="3">
    <source>
        <dbReference type="Proteomes" id="UP000574276"/>
    </source>
</evidence>
<evidence type="ECO:0000256" key="1">
    <source>
        <dbReference type="SAM" id="MobiDB-lite"/>
    </source>
</evidence>
<feature type="compositionally biased region" description="Polar residues" evidence="1">
    <location>
        <begin position="1"/>
        <end position="13"/>
    </location>
</feature>
<reference evidence="2 3" key="1">
    <citation type="submission" date="2020-07" db="EMBL/GenBank/DDBJ databases">
        <title>Characterization and genome sequencing of isolate MD1, a novel member within the family Lachnospiraceae.</title>
        <authorList>
            <person name="Rettenmaier R."/>
            <person name="Di Bello L."/>
            <person name="Zinser C."/>
            <person name="Scheitz K."/>
            <person name="Liebl W."/>
            <person name="Zverlov V."/>
        </authorList>
    </citation>
    <scope>NUCLEOTIDE SEQUENCE [LARGE SCALE GENOMIC DNA]</scope>
    <source>
        <strain evidence="2 3">MD1</strain>
    </source>
</reference>
<proteinExistence type="predicted"/>
<sequence>MSVNGITNVTQSYENKKTDKTKTNQNQQTDQKEQKNIESTPAATYEKNEPEVDSKKIYTRDTVTIDRLIAESEQRAESLRKLVEKMLLKQGETYNEATDIYALLREGKLQVDPETQAQAQKDIAEDGYWGVEQTSERLFSFAKALTGGDPSKADEMIEAVKKGFDEATKAWGGELPEICKRTLDAAIAKMEAWRDGLDKEAE</sequence>
<organism evidence="2 3">
    <name type="scientific">Variimorphobacter saccharofermentans</name>
    <dbReference type="NCBI Taxonomy" id="2755051"/>
    <lineage>
        <taxon>Bacteria</taxon>
        <taxon>Bacillati</taxon>
        <taxon>Bacillota</taxon>
        <taxon>Clostridia</taxon>
        <taxon>Lachnospirales</taxon>
        <taxon>Lachnospiraceae</taxon>
        <taxon>Variimorphobacter</taxon>
    </lineage>
</organism>
<feature type="region of interest" description="Disordered" evidence="1">
    <location>
        <begin position="1"/>
        <end position="53"/>
    </location>
</feature>
<dbReference type="EMBL" id="JACEGA010000001">
    <property type="protein sequence ID" value="MBB2181349.1"/>
    <property type="molecule type" value="Genomic_DNA"/>
</dbReference>
<protein>
    <submittedName>
        <fullName evidence="2">Uncharacterized protein</fullName>
    </submittedName>
</protein>
<dbReference type="RefSeq" id="WP_228351128.1">
    <property type="nucleotide sequence ID" value="NZ_JACEGA010000001.1"/>
</dbReference>
<name>A0A839JXJ6_9FIRM</name>
<evidence type="ECO:0000313" key="2">
    <source>
        <dbReference type="EMBL" id="MBB2181349.1"/>
    </source>
</evidence>
<accession>A0A839JXJ6</accession>